<protein>
    <submittedName>
        <fullName evidence="1">Uncharacterized protein</fullName>
    </submittedName>
</protein>
<accession>A0A176JXG7</accession>
<dbReference type="Proteomes" id="UP000077339">
    <property type="component" value="Unassembled WGS sequence"/>
</dbReference>
<name>A0A176JXG7_9BACT</name>
<sequence length="421" mass="46625">MLKKIYFALFVFIAISVLNFALPMDEALNIPGMILYEFGIVDVSNELQNKIDLDKLAIITGSSGTNFLSLIPVTDSSGKLILALRSVFAELTHSVSEEYYHIEVAPEIVTTMGNPGSISVQKDKFYIPENAYTNEVILLSVLPERESSDNQFFSKISVYIAGRYAVNLATTIKHKENEWVPVALVRFSEGQSSSNTSGEAEKSQYRYTALFLRAKAFGFTETSREELFVWSDMSGLDKLFNTTENDRPYQNSFVGFLFGFNQSGLNDFSGNGAILVTKDLLLGAGLNFDTQNSSMSSATLIVGITGEDGLLLKLYGAYLFNETSERKLKLSLGFEDSTHPTEVLKLRAAWYPLTVYPFETGESVIELANYWSFEAGFVGKTGFMISSKIEGQPAPSKISAKIGYSTGNFEFSIGFSFELNF</sequence>
<proteinExistence type="predicted"/>
<keyword evidence="2" id="KW-1185">Reference proteome</keyword>
<dbReference type="OrthoDB" id="9819310at2"/>
<dbReference type="STRING" id="1453497.AT15_04695"/>
<dbReference type="RefSeq" id="WP_068348719.1">
    <property type="nucleotide sequence ID" value="NZ_JFHK01000023.1"/>
</dbReference>
<dbReference type="PATRIC" id="fig|1453497.3.peg.933"/>
<evidence type="ECO:0000313" key="2">
    <source>
        <dbReference type="Proteomes" id="UP000077339"/>
    </source>
</evidence>
<gene>
    <name evidence="1" type="ORF">AT15_04695</name>
</gene>
<comment type="caution">
    <text evidence="1">The sequence shown here is derived from an EMBL/GenBank/DDBJ whole genome shotgun (WGS) entry which is preliminary data.</text>
</comment>
<evidence type="ECO:0000313" key="1">
    <source>
        <dbReference type="EMBL" id="OAA28377.1"/>
    </source>
</evidence>
<organism evidence="1 2">
    <name type="scientific">Kosmotoga arenicorallina S304</name>
    <dbReference type="NCBI Taxonomy" id="1453497"/>
    <lineage>
        <taxon>Bacteria</taxon>
        <taxon>Thermotogati</taxon>
        <taxon>Thermotogota</taxon>
        <taxon>Thermotogae</taxon>
        <taxon>Kosmotogales</taxon>
        <taxon>Kosmotogaceae</taxon>
        <taxon>Kosmotoga</taxon>
    </lineage>
</organism>
<dbReference type="EMBL" id="JFHK01000023">
    <property type="protein sequence ID" value="OAA28377.1"/>
    <property type="molecule type" value="Genomic_DNA"/>
</dbReference>
<dbReference type="AlphaFoldDB" id="A0A176JXG7"/>
<reference evidence="1 2" key="1">
    <citation type="submission" date="2014-02" db="EMBL/GenBank/DDBJ databases">
        <title>Kosmotoga genome sequencing.</title>
        <authorList>
            <person name="Pollo S.M."/>
            <person name="Charchuk R."/>
            <person name="Nesbo C.L."/>
        </authorList>
    </citation>
    <scope>NUCLEOTIDE SEQUENCE [LARGE SCALE GENOMIC DNA]</scope>
    <source>
        <strain evidence="1 2">S304</strain>
    </source>
</reference>